<dbReference type="InterPro" id="IPR050058">
    <property type="entry name" value="Ala-tRNA_ligase"/>
</dbReference>
<dbReference type="InterPro" id="IPR018163">
    <property type="entry name" value="Thr/Ala-tRNA-synth_IIc_edit"/>
</dbReference>
<dbReference type="EC" id="6.1.1.7" evidence="2"/>
<keyword evidence="3" id="KW-0820">tRNA-binding</keyword>
<dbReference type="GO" id="GO:0005524">
    <property type="term" value="F:ATP binding"/>
    <property type="evidence" value="ECO:0007669"/>
    <property type="project" value="UniProtKB-KW"/>
</dbReference>
<dbReference type="InterPro" id="IPR018165">
    <property type="entry name" value="Ala-tRNA-synth_IIc_core"/>
</dbReference>
<gene>
    <name evidence="11" type="ORF">COT03_01850</name>
</gene>
<evidence type="ECO:0000313" key="12">
    <source>
        <dbReference type="Proteomes" id="UP000229502"/>
    </source>
</evidence>
<dbReference type="InterPro" id="IPR002318">
    <property type="entry name" value="Ala-tRNA-lgiase_IIc"/>
</dbReference>
<evidence type="ECO:0000313" key="11">
    <source>
        <dbReference type="EMBL" id="PIU34795.1"/>
    </source>
</evidence>
<evidence type="ECO:0000256" key="7">
    <source>
        <dbReference type="ARBA" id="ARBA00022884"/>
    </source>
</evidence>
<dbReference type="FunFam" id="3.30.980.10:FF:000004">
    <property type="entry name" value="Alanine--tRNA ligase, cytoplasmic"/>
    <property type="match status" value="1"/>
</dbReference>
<dbReference type="PROSITE" id="PS50860">
    <property type="entry name" value="AA_TRNA_LIGASE_II_ALA"/>
    <property type="match status" value="1"/>
</dbReference>
<reference evidence="12" key="1">
    <citation type="submission" date="2017-09" db="EMBL/GenBank/DDBJ databases">
        <title>Depth-based differentiation of microbial function through sediment-hosted aquifers and enrichment of novel symbionts in the deep terrestrial subsurface.</title>
        <authorList>
            <person name="Probst A.J."/>
            <person name="Ladd B."/>
            <person name="Jarett J.K."/>
            <person name="Geller-Mcgrath D.E."/>
            <person name="Sieber C.M.K."/>
            <person name="Emerson J.B."/>
            <person name="Anantharaman K."/>
            <person name="Thomas B.C."/>
            <person name="Malmstrom R."/>
            <person name="Stieglmeier M."/>
            <person name="Klingl A."/>
            <person name="Woyke T."/>
            <person name="Ryan C.M."/>
            <person name="Banfield J.F."/>
        </authorList>
    </citation>
    <scope>NUCLEOTIDE SEQUENCE [LARGE SCALE GENOMIC DNA]</scope>
</reference>
<evidence type="ECO:0000256" key="5">
    <source>
        <dbReference type="ARBA" id="ARBA00022741"/>
    </source>
</evidence>
<dbReference type="Gene3D" id="3.30.930.10">
    <property type="entry name" value="Bira Bifunctional Protein, Domain 2"/>
    <property type="match status" value="1"/>
</dbReference>
<keyword evidence="7" id="KW-0694">RNA-binding</keyword>
<accession>A0A2M6YR63</accession>
<dbReference type="Pfam" id="PF01411">
    <property type="entry name" value="tRNA-synt_2c"/>
    <property type="match status" value="1"/>
</dbReference>
<proteinExistence type="inferred from homology"/>
<dbReference type="Gene3D" id="3.30.54.20">
    <property type="match status" value="1"/>
</dbReference>
<keyword evidence="8" id="KW-0648">Protein biosynthesis</keyword>
<dbReference type="InterPro" id="IPR018164">
    <property type="entry name" value="Ala-tRNA-synth_IIc_N"/>
</dbReference>
<organism evidence="11 12">
    <name type="scientific">Candidatus Shapirobacteria bacterium CG07_land_8_20_14_0_80_39_18</name>
    <dbReference type="NCBI Taxonomy" id="1974882"/>
    <lineage>
        <taxon>Bacteria</taxon>
        <taxon>Candidatus Shapironibacteriota</taxon>
    </lineage>
</organism>
<keyword evidence="4 11" id="KW-0436">Ligase</keyword>
<dbReference type="SUPFAM" id="SSF55186">
    <property type="entry name" value="ThrRS/AlaRS common domain"/>
    <property type="match status" value="1"/>
</dbReference>
<dbReference type="GO" id="GO:0005829">
    <property type="term" value="C:cytosol"/>
    <property type="evidence" value="ECO:0007669"/>
    <property type="project" value="TreeGrafter"/>
</dbReference>
<feature type="non-terminal residue" evidence="11">
    <location>
        <position position="348"/>
    </location>
</feature>
<name>A0A2M6YR63_9BACT</name>
<dbReference type="GO" id="GO:0006419">
    <property type="term" value="P:alanyl-tRNA aminoacylation"/>
    <property type="evidence" value="ECO:0007669"/>
    <property type="project" value="InterPro"/>
</dbReference>
<evidence type="ECO:0000256" key="8">
    <source>
        <dbReference type="ARBA" id="ARBA00022917"/>
    </source>
</evidence>
<evidence type="ECO:0000256" key="6">
    <source>
        <dbReference type="ARBA" id="ARBA00022840"/>
    </source>
</evidence>
<comment type="similarity">
    <text evidence="1">Belongs to the class-II aminoacyl-tRNA synthetase family.</text>
</comment>
<dbReference type="PANTHER" id="PTHR11777">
    <property type="entry name" value="ALANYL-TRNA SYNTHETASE"/>
    <property type="match status" value="1"/>
</dbReference>
<evidence type="ECO:0000259" key="10">
    <source>
        <dbReference type="PROSITE" id="PS50860"/>
    </source>
</evidence>
<protein>
    <recommendedName>
        <fullName evidence="2">alanine--tRNA ligase</fullName>
        <ecNumber evidence="2">6.1.1.7</ecNumber>
    </recommendedName>
</protein>
<keyword evidence="6" id="KW-0067">ATP-binding</keyword>
<dbReference type="GO" id="GO:0002161">
    <property type="term" value="F:aminoacyl-tRNA deacylase activity"/>
    <property type="evidence" value="ECO:0007669"/>
    <property type="project" value="TreeGrafter"/>
</dbReference>
<dbReference type="Proteomes" id="UP000229502">
    <property type="component" value="Unassembled WGS sequence"/>
</dbReference>
<keyword evidence="9" id="KW-0030">Aminoacyl-tRNA synthetase</keyword>
<dbReference type="PRINTS" id="PR00980">
    <property type="entry name" value="TRNASYNTHALA"/>
</dbReference>
<dbReference type="AlphaFoldDB" id="A0A2M6YR63"/>
<evidence type="ECO:0000256" key="2">
    <source>
        <dbReference type="ARBA" id="ARBA00013168"/>
    </source>
</evidence>
<dbReference type="InterPro" id="IPR045864">
    <property type="entry name" value="aa-tRNA-synth_II/BPL/LPL"/>
</dbReference>
<dbReference type="GO" id="GO:0004813">
    <property type="term" value="F:alanine-tRNA ligase activity"/>
    <property type="evidence" value="ECO:0007669"/>
    <property type="project" value="UniProtKB-EC"/>
</dbReference>
<dbReference type="InterPro" id="IPR018162">
    <property type="entry name" value="Ala-tRNA-ligase_IIc_anticod-bd"/>
</dbReference>
<sequence length="348" mass="40305">MYNKTAEGNFVPLKQRNIDTGMGVERTLAVLDGHFDDYRTELFWPIIEQLELRLKVKYNSNNEITRSLRIIADHLKASVFLISDGVRPSNKLQGYILRRLLRRSASKAFSINKDFDSKDFKSLVQIIISIYPNYFKETNSEEIAMEVSLEIRKFRSTIERGFKEIEKYTTITGKIAFDLYQTYGFPLEVTRELAEEKGQIINEDEFRSEFRKHQELSRTASSGMFKGGLQDHSEIATKYHTATHLLHQALRDVLGDQVHQVGSNITAERLRFDFTYPEKLTNEQIKKVEDLVNEKIKENLAVKMETMSLEEARKKGALAFFEQKYGEQVKVYSIDNYSMEVCGGPHVN</sequence>
<dbReference type="Gene3D" id="3.30.980.10">
    <property type="entry name" value="Threonyl-trna Synthetase, Chain A, domain 2"/>
    <property type="match status" value="1"/>
</dbReference>
<keyword evidence="5" id="KW-0547">Nucleotide-binding</keyword>
<dbReference type="PANTHER" id="PTHR11777:SF9">
    <property type="entry name" value="ALANINE--TRNA LIGASE, CYTOPLASMIC"/>
    <property type="match status" value="1"/>
</dbReference>
<dbReference type="SUPFAM" id="SSF101353">
    <property type="entry name" value="Putative anticodon-binding domain of alanyl-tRNA synthetase (AlaRS)"/>
    <property type="match status" value="1"/>
</dbReference>
<evidence type="ECO:0000256" key="4">
    <source>
        <dbReference type="ARBA" id="ARBA00022598"/>
    </source>
</evidence>
<dbReference type="GO" id="GO:0000049">
    <property type="term" value="F:tRNA binding"/>
    <property type="evidence" value="ECO:0007669"/>
    <property type="project" value="UniProtKB-KW"/>
</dbReference>
<comment type="caution">
    <text evidence="11">The sequence shown here is derived from an EMBL/GenBank/DDBJ whole genome shotgun (WGS) entry which is preliminary data.</text>
</comment>
<feature type="domain" description="Alanyl-transfer RNA synthetases family profile" evidence="10">
    <location>
        <begin position="1"/>
        <end position="348"/>
    </location>
</feature>
<dbReference type="EMBL" id="PEWZ01000092">
    <property type="protein sequence ID" value="PIU34795.1"/>
    <property type="molecule type" value="Genomic_DNA"/>
</dbReference>
<evidence type="ECO:0000256" key="3">
    <source>
        <dbReference type="ARBA" id="ARBA00022555"/>
    </source>
</evidence>
<evidence type="ECO:0000256" key="1">
    <source>
        <dbReference type="ARBA" id="ARBA00008226"/>
    </source>
</evidence>
<evidence type="ECO:0000256" key="9">
    <source>
        <dbReference type="ARBA" id="ARBA00023146"/>
    </source>
</evidence>